<gene>
    <name evidence="2" type="ORF">QBC47DRAFT_444697</name>
</gene>
<dbReference type="PANTHER" id="PTHR43433">
    <property type="entry name" value="HYDROLASE, ALPHA/BETA FOLD FAMILY PROTEIN"/>
    <property type="match status" value="1"/>
</dbReference>
<accession>A0AAJ0FCD5</accession>
<name>A0AAJ0FCD5_9PEZI</name>
<dbReference type="InterPro" id="IPR029058">
    <property type="entry name" value="AB_hydrolase_fold"/>
</dbReference>
<organism evidence="2 3">
    <name type="scientific">Echria macrotheca</name>
    <dbReference type="NCBI Taxonomy" id="438768"/>
    <lineage>
        <taxon>Eukaryota</taxon>
        <taxon>Fungi</taxon>
        <taxon>Dikarya</taxon>
        <taxon>Ascomycota</taxon>
        <taxon>Pezizomycotina</taxon>
        <taxon>Sordariomycetes</taxon>
        <taxon>Sordariomycetidae</taxon>
        <taxon>Sordariales</taxon>
        <taxon>Schizotheciaceae</taxon>
        <taxon>Echria</taxon>
    </lineage>
</organism>
<dbReference type="Pfam" id="PF00561">
    <property type="entry name" value="Abhydrolase_1"/>
    <property type="match status" value="1"/>
</dbReference>
<sequence length="307" mass="32532">MSTHQTAKTQFAAHPNGTTFAYRRLGTSSGTPLLVLTHFRGVMDKFDPLVLNGLAARRAVITVDYAGVGQSTGGRVATSVAESADDIILFLGLIGLSEVDILGFSLGGMVAQLVALNADPAKLKVRKLILGGTAPSAGAGVQGSPNAENVGRIAGSAEVTLEGFKTLFFPKTREGDAAAEQWWVRIHERSEKTSGEKPAGWLSQGYADGAVGLKAHVSQLSGWATPDQSVGREGSFERLKGLGIPVFVANGHADRRQDDYMVPTVNSFVLQQQVPNGQLVVYPGSGHGFLFQFADLFVQHALLFLEA</sequence>
<dbReference type="InterPro" id="IPR000073">
    <property type="entry name" value="AB_hydrolase_1"/>
</dbReference>
<dbReference type="EMBL" id="MU839832">
    <property type="protein sequence ID" value="KAK1756329.1"/>
    <property type="molecule type" value="Genomic_DNA"/>
</dbReference>
<comment type="caution">
    <text evidence="2">The sequence shown here is derived from an EMBL/GenBank/DDBJ whole genome shotgun (WGS) entry which is preliminary data.</text>
</comment>
<dbReference type="SUPFAM" id="SSF53474">
    <property type="entry name" value="alpha/beta-Hydrolases"/>
    <property type="match status" value="1"/>
</dbReference>
<reference evidence="2" key="1">
    <citation type="submission" date="2023-06" db="EMBL/GenBank/DDBJ databases">
        <title>Genome-scale phylogeny and comparative genomics of the fungal order Sordariales.</title>
        <authorList>
            <consortium name="Lawrence Berkeley National Laboratory"/>
            <person name="Hensen N."/>
            <person name="Bonometti L."/>
            <person name="Westerberg I."/>
            <person name="Brannstrom I.O."/>
            <person name="Guillou S."/>
            <person name="Cros-Aarteil S."/>
            <person name="Calhoun S."/>
            <person name="Haridas S."/>
            <person name="Kuo A."/>
            <person name="Mondo S."/>
            <person name="Pangilinan J."/>
            <person name="Riley R."/>
            <person name="Labutti K."/>
            <person name="Andreopoulos B."/>
            <person name="Lipzen A."/>
            <person name="Chen C."/>
            <person name="Yanf M."/>
            <person name="Daum C."/>
            <person name="Ng V."/>
            <person name="Clum A."/>
            <person name="Steindorff A."/>
            <person name="Ohm R."/>
            <person name="Martin F."/>
            <person name="Silar P."/>
            <person name="Natvig D."/>
            <person name="Lalanne C."/>
            <person name="Gautier V."/>
            <person name="Ament-Velasquez S.L."/>
            <person name="Kruys A."/>
            <person name="Hutchinson M.I."/>
            <person name="Powell A.J."/>
            <person name="Barry K."/>
            <person name="Miller A.N."/>
            <person name="Grigoriev I.V."/>
            <person name="Debuchy R."/>
            <person name="Gladieux P."/>
            <person name="Thoren M.H."/>
            <person name="Johannesson H."/>
        </authorList>
    </citation>
    <scope>NUCLEOTIDE SEQUENCE</scope>
    <source>
        <strain evidence="2">PSN4</strain>
    </source>
</reference>
<dbReference type="Gene3D" id="3.40.50.1820">
    <property type="entry name" value="alpha/beta hydrolase"/>
    <property type="match status" value="1"/>
</dbReference>
<evidence type="ECO:0000313" key="3">
    <source>
        <dbReference type="Proteomes" id="UP001239445"/>
    </source>
</evidence>
<evidence type="ECO:0000259" key="1">
    <source>
        <dbReference type="Pfam" id="PF00561"/>
    </source>
</evidence>
<dbReference type="AlphaFoldDB" id="A0AAJ0FCD5"/>
<feature type="domain" description="AB hydrolase-1" evidence="1">
    <location>
        <begin position="35"/>
        <end position="292"/>
    </location>
</feature>
<dbReference type="InterPro" id="IPR050471">
    <property type="entry name" value="AB_hydrolase"/>
</dbReference>
<evidence type="ECO:0000313" key="2">
    <source>
        <dbReference type="EMBL" id="KAK1756329.1"/>
    </source>
</evidence>
<dbReference type="PANTHER" id="PTHR43433:SF10">
    <property type="entry name" value="AB HYDROLASE-1 DOMAIN-CONTAINING PROTEIN"/>
    <property type="match status" value="1"/>
</dbReference>
<keyword evidence="3" id="KW-1185">Reference proteome</keyword>
<dbReference type="Proteomes" id="UP001239445">
    <property type="component" value="Unassembled WGS sequence"/>
</dbReference>
<protein>
    <submittedName>
        <fullName evidence="2">Alpha/beta-hydrolase</fullName>
    </submittedName>
</protein>
<proteinExistence type="predicted"/>